<evidence type="ECO:0000313" key="1">
    <source>
        <dbReference type="EMBL" id="KAJ9096875.1"/>
    </source>
</evidence>
<reference evidence="1" key="1">
    <citation type="submission" date="2023-04" db="EMBL/GenBank/DDBJ databases">
        <title>Draft Genome sequencing of Naganishia species isolated from polar environments using Oxford Nanopore Technology.</title>
        <authorList>
            <person name="Leo P."/>
            <person name="Venkateswaran K."/>
        </authorList>
    </citation>
    <scope>NUCLEOTIDE SEQUENCE</scope>
    <source>
        <strain evidence="1">MNA-CCFEE 5262</strain>
    </source>
</reference>
<protein>
    <submittedName>
        <fullName evidence="1">Uncharacterized protein</fullName>
    </submittedName>
</protein>
<evidence type="ECO:0000313" key="2">
    <source>
        <dbReference type="Proteomes" id="UP001230649"/>
    </source>
</evidence>
<comment type="caution">
    <text evidence="1">The sequence shown here is derived from an EMBL/GenBank/DDBJ whole genome shotgun (WGS) entry which is preliminary data.</text>
</comment>
<dbReference type="EMBL" id="JASBWS010000109">
    <property type="protein sequence ID" value="KAJ9096875.1"/>
    <property type="molecule type" value="Genomic_DNA"/>
</dbReference>
<keyword evidence="2" id="KW-1185">Reference proteome</keyword>
<gene>
    <name evidence="1" type="ORF">QFC20_006344</name>
</gene>
<name>A0ACC2VCR2_9TREE</name>
<dbReference type="Proteomes" id="UP001230649">
    <property type="component" value="Unassembled WGS sequence"/>
</dbReference>
<organism evidence="1 2">
    <name type="scientific">Naganishia adeliensis</name>
    <dbReference type="NCBI Taxonomy" id="92952"/>
    <lineage>
        <taxon>Eukaryota</taxon>
        <taxon>Fungi</taxon>
        <taxon>Dikarya</taxon>
        <taxon>Basidiomycota</taxon>
        <taxon>Agaricomycotina</taxon>
        <taxon>Tremellomycetes</taxon>
        <taxon>Filobasidiales</taxon>
        <taxon>Filobasidiaceae</taxon>
        <taxon>Naganishia</taxon>
    </lineage>
</organism>
<proteinExistence type="predicted"/>
<accession>A0ACC2VCR2</accession>
<sequence length="212" mass="23668">MPVDHPSAHGEAVDSTPSLNPYTTELPGFEELELERKEFLKEFHDHLKDPKDMDATCQSIIDKVYGLVPQYSKLGFLLSSELNANEDHAHSKLYELTDRKSQYNEESLQAARTLAKSMDLQLNGIEEVDTAGNPLHNVLKVSELDLGPFFNHTRPTIDEFLLCIQDAIASYRSKYIAGGSFVQPSLEFRAIQETKPVVDDSNASNDVSVTLA</sequence>